<name>A0A5M8Q0E8_9LECA</name>
<evidence type="ECO:0000313" key="10">
    <source>
        <dbReference type="Proteomes" id="UP000324767"/>
    </source>
</evidence>
<evidence type="ECO:0000256" key="3">
    <source>
        <dbReference type="ARBA" id="ARBA00022771"/>
    </source>
</evidence>
<feature type="domain" description="E3 ubiquitin-protein ligase RNF216 UBA" evidence="7">
    <location>
        <begin position="160"/>
        <end position="299"/>
    </location>
</feature>
<dbReference type="CDD" id="cd16630">
    <property type="entry name" value="RING-HC_RBR_RNF216"/>
    <property type="match status" value="1"/>
</dbReference>
<feature type="compositionally biased region" description="Pro residues" evidence="6">
    <location>
        <begin position="470"/>
        <end position="484"/>
    </location>
</feature>
<feature type="region of interest" description="Disordered" evidence="6">
    <location>
        <begin position="470"/>
        <end position="555"/>
    </location>
</feature>
<evidence type="ECO:0008006" key="11">
    <source>
        <dbReference type="Google" id="ProtNLM"/>
    </source>
</evidence>
<evidence type="ECO:0000256" key="5">
    <source>
        <dbReference type="ARBA" id="ARBA00022833"/>
    </source>
</evidence>
<sequence length="555" mass="61183">MVLSVFRPSRPGTPTPRPAEARRRLFRSSSSSSSAASTPRLPRSPASPSFFALPSSEHSKSPSEAAAEKPDLRELNAALVALAAVFPDVKPEVFREMLSTFAEESRLHVVAEQLLKHKAKWVKGRWRVPTDDEPVGQAPKGADLQIGGDGEGRLLVPVEEEFRREGYKRAARLALYQEFRGLPRSTVDGVLAECNYSYTLARPTLQRLAAKSWRNSLSTFFAKWKKPSQEGPHDHFMISWVRTEGSEDAAPMLKATGDEELESELSKTVLEPLLTLRREQQEDEDLKIAIEINEQQAEECEALHECECCFADTTFEQMATCTTNGHVICFRCLRHAVNEALFGQGWGKNIDHEHGQIKCLAPTLDDSCPGHMPPNLVHRAIAHDRSGAALWQKLESRLADEALLKAQIPLLRCPFCPYAFHDSLYLPPHTSRLRPNTAYPLRLLLALVLASLLLALLPLYTSLSLLLLPSPPASSSPTPSPASPAPSTSPSASPAPPLLPPRLLPPLRQTLARPAHLPRTLAPQPAHHGRGRAHRGAQAHLSPLRAGLRQGERVQ</sequence>
<dbReference type="InterPro" id="IPR047544">
    <property type="entry name" value="RING-HC_RBR_RNF216"/>
</dbReference>
<gene>
    <name evidence="9" type="ORF">FRX48_01900</name>
</gene>
<evidence type="ECO:0000256" key="2">
    <source>
        <dbReference type="ARBA" id="ARBA00022723"/>
    </source>
</evidence>
<keyword evidence="5" id="KW-0862">Zinc</keyword>
<evidence type="ECO:0000313" key="9">
    <source>
        <dbReference type="EMBL" id="KAA6415147.1"/>
    </source>
</evidence>
<keyword evidence="2" id="KW-0479">Metal-binding</keyword>
<evidence type="ECO:0000256" key="6">
    <source>
        <dbReference type="SAM" id="MobiDB-lite"/>
    </source>
</evidence>
<dbReference type="Pfam" id="PF26191">
    <property type="entry name" value="RING-HC_RBR_RNF216"/>
    <property type="match status" value="1"/>
</dbReference>
<comment type="pathway">
    <text evidence="1">Protein modification; protein ubiquitination.</text>
</comment>
<keyword evidence="3" id="KW-0863">Zinc-finger</keyword>
<feature type="compositionally biased region" description="Basic and acidic residues" evidence="6">
    <location>
        <begin position="57"/>
        <end position="69"/>
    </location>
</feature>
<dbReference type="PANTHER" id="PTHR22770">
    <property type="entry name" value="UBIQUITIN CONJUGATING ENZYME 7 INTERACTING PROTEIN-RELATED"/>
    <property type="match status" value="1"/>
</dbReference>
<evidence type="ECO:0000259" key="7">
    <source>
        <dbReference type="Pfam" id="PF26112"/>
    </source>
</evidence>
<dbReference type="InterPro" id="IPR051628">
    <property type="entry name" value="LUBAC_E3_Ligases"/>
</dbReference>
<organism evidence="9 10">
    <name type="scientific">Lasallia pustulata</name>
    <dbReference type="NCBI Taxonomy" id="136370"/>
    <lineage>
        <taxon>Eukaryota</taxon>
        <taxon>Fungi</taxon>
        <taxon>Dikarya</taxon>
        <taxon>Ascomycota</taxon>
        <taxon>Pezizomycotina</taxon>
        <taxon>Lecanoromycetes</taxon>
        <taxon>OSLEUM clade</taxon>
        <taxon>Umbilicariomycetidae</taxon>
        <taxon>Umbilicariales</taxon>
        <taxon>Umbilicariaceae</taxon>
        <taxon>Lasallia</taxon>
    </lineage>
</organism>
<protein>
    <recommendedName>
        <fullName evidence="11">RING-type domain-containing protein</fullName>
    </recommendedName>
</protein>
<accession>A0A5M8Q0E8</accession>
<dbReference type="EMBL" id="VXIT01000002">
    <property type="protein sequence ID" value="KAA6415147.1"/>
    <property type="molecule type" value="Genomic_DNA"/>
</dbReference>
<keyword evidence="4" id="KW-0833">Ubl conjugation pathway</keyword>
<dbReference type="Proteomes" id="UP000324767">
    <property type="component" value="Unassembled WGS sequence"/>
</dbReference>
<reference evidence="9 10" key="1">
    <citation type="submission" date="2019-09" db="EMBL/GenBank/DDBJ databases">
        <title>The hologenome of the rock-dwelling lichen Lasallia pustulata.</title>
        <authorList>
            <person name="Greshake Tzovaras B."/>
            <person name="Segers F."/>
            <person name="Bicker A."/>
            <person name="Dal Grande F."/>
            <person name="Otte J."/>
            <person name="Hankeln T."/>
            <person name="Schmitt I."/>
            <person name="Ebersberger I."/>
        </authorList>
    </citation>
    <scope>NUCLEOTIDE SEQUENCE [LARGE SCALE GENOMIC DNA]</scope>
    <source>
        <strain evidence="9">A1-1</strain>
    </source>
</reference>
<evidence type="ECO:0000256" key="4">
    <source>
        <dbReference type="ARBA" id="ARBA00022786"/>
    </source>
</evidence>
<comment type="caution">
    <text evidence="9">The sequence shown here is derived from an EMBL/GenBank/DDBJ whole genome shotgun (WGS) entry which is preliminary data.</text>
</comment>
<evidence type="ECO:0000256" key="1">
    <source>
        <dbReference type="ARBA" id="ARBA00004906"/>
    </source>
</evidence>
<dbReference type="Pfam" id="PF26112">
    <property type="entry name" value="UBA_RNF216"/>
    <property type="match status" value="1"/>
</dbReference>
<feature type="domain" description="E3 ubiquitin-protein ligase RNF216 RING finger HC subclass" evidence="8">
    <location>
        <begin position="302"/>
        <end position="405"/>
    </location>
</feature>
<proteinExistence type="predicted"/>
<evidence type="ECO:0000259" key="8">
    <source>
        <dbReference type="Pfam" id="PF26191"/>
    </source>
</evidence>
<dbReference type="GO" id="GO:0008270">
    <property type="term" value="F:zinc ion binding"/>
    <property type="evidence" value="ECO:0007669"/>
    <property type="project" value="UniProtKB-KW"/>
</dbReference>
<feature type="compositionally biased region" description="Basic residues" evidence="6">
    <location>
        <begin position="527"/>
        <end position="537"/>
    </location>
</feature>
<feature type="compositionally biased region" description="Pro residues" evidence="6">
    <location>
        <begin position="493"/>
        <end position="504"/>
    </location>
</feature>
<feature type="region of interest" description="Disordered" evidence="6">
    <location>
        <begin position="1"/>
        <end position="69"/>
    </location>
</feature>
<dbReference type="PANTHER" id="PTHR22770:SF42">
    <property type="entry name" value="FINGER PROTEIN (ZIN), PUTATIVE (AFU_ORTHOLOGUE AFUA_4G03910)-RELATED"/>
    <property type="match status" value="1"/>
</dbReference>
<feature type="compositionally biased region" description="Low complexity" evidence="6">
    <location>
        <begin position="27"/>
        <end position="56"/>
    </location>
</feature>
<feature type="compositionally biased region" description="Low complexity" evidence="6">
    <location>
        <begin position="505"/>
        <end position="515"/>
    </location>
</feature>
<dbReference type="OrthoDB" id="10009520at2759"/>
<dbReference type="InterPro" id="IPR058758">
    <property type="entry name" value="UBA_RNF216"/>
</dbReference>
<dbReference type="AlphaFoldDB" id="A0A5M8Q0E8"/>